<organism evidence="1 2">
    <name type="scientific">Campylobacter blaseri</name>
    <dbReference type="NCBI Taxonomy" id="2042961"/>
    <lineage>
        <taxon>Bacteria</taxon>
        <taxon>Pseudomonadati</taxon>
        <taxon>Campylobacterota</taxon>
        <taxon>Epsilonproteobacteria</taxon>
        <taxon>Campylobacterales</taxon>
        <taxon>Campylobacteraceae</taxon>
        <taxon>Campylobacter</taxon>
    </lineage>
</organism>
<proteinExistence type="predicted"/>
<dbReference type="InterPro" id="IPR027417">
    <property type="entry name" value="P-loop_NTPase"/>
</dbReference>
<accession>A0A2P8QYM6</accession>
<reference evidence="2" key="1">
    <citation type="submission" date="2017-10" db="EMBL/GenBank/DDBJ databases">
        <title>Campylobacter species from seals.</title>
        <authorList>
            <person name="Gilbert M.J."/>
            <person name="Zomer A.L."/>
            <person name="Timmerman A.J."/>
            <person name="Duim B."/>
            <person name="Wagenaar J.A."/>
        </authorList>
    </citation>
    <scope>NUCLEOTIDE SEQUENCE [LARGE SCALE GENOMIC DNA]</scope>
    <source>
        <strain evidence="2">17S00004-5</strain>
    </source>
</reference>
<name>A0A2P8QYM6_9BACT</name>
<dbReference type="OrthoDB" id="378710at2"/>
<dbReference type="InterPro" id="IPR006517">
    <property type="entry name" value="Phage_terminase_lsu-like_C"/>
</dbReference>
<dbReference type="Proteomes" id="UP000240535">
    <property type="component" value="Unassembled WGS sequence"/>
</dbReference>
<sequence>MLFNKEELREFLNYENQKHGSNNEAKVLIRAEFEQWLKTVSDELKEVISSNSLLDPALKDERIKKAKFDFLYFAKTYFPHYFTIKGECELHTYLATLFEDTLQKENGSKNAIAAPRGHAKTTYSSILLPLWAICFNKRKFIVELSDSVELVDGILESIKAELEENPNLKADFPLCCGIGKMWRIGEFITNNGVKVQSFGTGKRVRGIRYGIYRPDLVIADDLENDTNVRSRSQRDKLEDWLDEAVSNLGSLEDKLIIIYIGTILHQDSVLNRKIKSPFWNSKVFKSIINYPKRMDLWEKWEQLFKSYGEKHALKFYEDNEALMLDGSQVLWEEALPLIKLMKKRAENRRSFDKEQQNTPLSENAIFKQSNFHYYTNAPKCDFYYMYVDPAGGKKKGDFTSITVLGVHIDSKKIYVCENISEKLAGNDTIKRVIKLQELYKCRIVAIETNGGQFFLKEWLYNEAFDNSIKMPLKGVNNSTNKGIRIGTLEIPVATGEILLHKTQTTLINQLLDYPEAEHDDAPDSLAGAYDLCKGGKDFKRKRREHGFFKKFIFK</sequence>
<evidence type="ECO:0000313" key="1">
    <source>
        <dbReference type="EMBL" id="PSM51348.1"/>
    </source>
</evidence>
<dbReference type="NCBIfam" id="TIGR01630">
    <property type="entry name" value="psiM2_ORF9"/>
    <property type="match status" value="1"/>
</dbReference>
<dbReference type="Gene3D" id="3.40.50.300">
    <property type="entry name" value="P-loop containing nucleotide triphosphate hydrolases"/>
    <property type="match status" value="1"/>
</dbReference>
<keyword evidence="2" id="KW-1185">Reference proteome</keyword>
<dbReference type="AlphaFoldDB" id="A0A2P8QYM6"/>
<dbReference type="RefSeq" id="WP_106872535.1">
    <property type="nucleotide sequence ID" value="NZ_CP053841.1"/>
</dbReference>
<gene>
    <name evidence="1" type="ORF">CQ405_08135</name>
</gene>
<protein>
    <recommendedName>
        <fullName evidence="3">Terminase large subunit gp17-like C-terminal domain-containing protein</fullName>
    </recommendedName>
</protein>
<dbReference type="Gene3D" id="3.30.420.240">
    <property type="match status" value="1"/>
</dbReference>
<dbReference type="EMBL" id="PDHH01000008">
    <property type="protein sequence ID" value="PSM51348.1"/>
    <property type="molecule type" value="Genomic_DNA"/>
</dbReference>
<evidence type="ECO:0000313" key="2">
    <source>
        <dbReference type="Proteomes" id="UP000240535"/>
    </source>
</evidence>
<comment type="caution">
    <text evidence="1">The sequence shown here is derived from an EMBL/GenBank/DDBJ whole genome shotgun (WGS) entry which is preliminary data.</text>
</comment>
<evidence type="ECO:0008006" key="3">
    <source>
        <dbReference type="Google" id="ProtNLM"/>
    </source>
</evidence>